<protein>
    <recommendedName>
        <fullName evidence="3">Phosducin thioredoxin-like domain-containing protein</fullName>
    </recommendedName>
</protein>
<dbReference type="CDD" id="cd02989">
    <property type="entry name" value="Phd_like_TxnDC9"/>
    <property type="match status" value="1"/>
</dbReference>
<gene>
    <name evidence="1" type="ORF">SCLCIDRAFT_897190</name>
</gene>
<dbReference type="HOGENOM" id="CLU_072378_0_1_1"/>
<organism evidence="1 2">
    <name type="scientific">Scleroderma citrinum Foug A</name>
    <dbReference type="NCBI Taxonomy" id="1036808"/>
    <lineage>
        <taxon>Eukaryota</taxon>
        <taxon>Fungi</taxon>
        <taxon>Dikarya</taxon>
        <taxon>Basidiomycota</taxon>
        <taxon>Agaricomycotina</taxon>
        <taxon>Agaricomycetes</taxon>
        <taxon>Agaricomycetidae</taxon>
        <taxon>Boletales</taxon>
        <taxon>Sclerodermatineae</taxon>
        <taxon>Sclerodermataceae</taxon>
        <taxon>Scleroderma</taxon>
    </lineage>
</organism>
<dbReference type="STRING" id="1036808.A0A0C3AV29"/>
<dbReference type="PANTHER" id="PTHR21148">
    <property type="entry name" value="THIOREDOXIN DOMAIN-CONTAINING PROTEIN 9"/>
    <property type="match status" value="1"/>
</dbReference>
<reference evidence="1 2" key="1">
    <citation type="submission" date="2014-04" db="EMBL/GenBank/DDBJ databases">
        <authorList>
            <consortium name="DOE Joint Genome Institute"/>
            <person name="Kuo A."/>
            <person name="Kohler A."/>
            <person name="Nagy L.G."/>
            <person name="Floudas D."/>
            <person name="Copeland A."/>
            <person name="Barry K.W."/>
            <person name="Cichocki N."/>
            <person name="Veneault-Fourrey C."/>
            <person name="LaButti K."/>
            <person name="Lindquist E.A."/>
            <person name="Lipzen A."/>
            <person name="Lundell T."/>
            <person name="Morin E."/>
            <person name="Murat C."/>
            <person name="Sun H."/>
            <person name="Tunlid A."/>
            <person name="Henrissat B."/>
            <person name="Grigoriev I.V."/>
            <person name="Hibbett D.S."/>
            <person name="Martin F."/>
            <person name="Nordberg H.P."/>
            <person name="Cantor M.N."/>
            <person name="Hua S.X."/>
        </authorList>
    </citation>
    <scope>NUCLEOTIDE SEQUENCE [LARGE SCALE GENOMIC DNA]</scope>
    <source>
        <strain evidence="1 2">Foug A</strain>
    </source>
</reference>
<keyword evidence="2" id="KW-1185">Reference proteome</keyword>
<dbReference type="OrthoDB" id="10257948at2759"/>
<dbReference type="AlphaFoldDB" id="A0A0C3AV29"/>
<evidence type="ECO:0000313" key="1">
    <source>
        <dbReference type="EMBL" id="KIM68817.1"/>
    </source>
</evidence>
<dbReference type="InterPro" id="IPR036249">
    <property type="entry name" value="Thioredoxin-like_sf"/>
</dbReference>
<dbReference type="Proteomes" id="UP000053989">
    <property type="component" value="Unassembled WGS sequence"/>
</dbReference>
<reference evidence="2" key="2">
    <citation type="submission" date="2015-01" db="EMBL/GenBank/DDBJ databases">
        <title>Evolutionary Origins and Diversification of the Mycorrhizal Mutualists.</title>
        <authorList>
            <consortium name="DOE Joint Genome Institute"/>
            <consortium name="Mycorrhizal Genomics Consortium"/>
            <person name="Kohler A."/>
            <person name="Kuo A."/>
            <person name="Nagy L.G."/>
            <person name="Floudas D."/>
            <person name="Copeland A."/>
            <person name="Barry K.W."/>
            <person name="Cichocki N."/>
            <person name="Veneault-Fourrey C."/>
            <person name="LaButti K."/>
            <person name="Lindquist E.A."/>
            <person name="Lipzen A."/>
            <person name="Lundell T."/>
            <person name="Morin E."/>
            <person name="Murat C."/>
            <person name="Riley R."/>
            <person name="Ohm R."/>
            <person name="Sun H."/>
            <person name="Tunlid A."/>
            <person name="Henrissat B."/>
            <person name="Grigoriev I.V."/>
            <person name="Hibbett D.S."/>
            <person name="Martin F."/>
        </authorList>
    </citation>
    <scope>NUCLEOTIDE SEQUENCE [LARGE SCALE GENOMIC DNA]</scope>
    <source>
        <strain evidence="2">Foug A</strain>
    </source>
</reference>
<name>A0A0C3AV29_9AGAM</name>
<proteinExistence type="predicted"/>
<dbReference type="InParanoid" id="A0A0C3AV29"/>
<dbReference type="EMBL" id="KN822008">
    <property type="protein sequence ID" value="KIM68817.1"/>
    <property type="molecule type" value="Genomic_DNA"/>
</dbReference>
<evidence type="ECO:0000313" key="2">
    <source>
        <dbReference type="Proteomes" id="UP000053989"/>
    </source>
</evidence>
<dbReference type="Gene3D" id="3.40.30.10">
    <property type="entry name" value="Glutaredoxin"/>
    <property type="match status" value="1"/>
</dbReference>
<evidence type="ECO:0008006" key="3">
    <source>
        <dbReference type="Google" id="ProtNLM"/>
    </source>
</evidence>
<dbReference type="SUPFAM" id="SSF52833">
    <property type="entry name" value="Thioredoxin-like"/>
    <property type="match status" value="1"/>
</dbReference>
<dbReference type="FunCoup" id="A0A0C3AV29">
    <property type="interactions" value="758"/>
</dbReference>
<accession>A0A0C3AV29</accession>
<sequence>MNSTLNNLASRVLQSNRERDEDDGVDAIFAELEAEIENDDNAAVRERGLQQLRAQVSQMKHMQENAYGIYSEVTDEKEVIRSSAHERYCVVHFYHTNFKRCEIMDKHLAKLAPKYFATRFIRVFVENVPWLVQRLAIKVLPCVMCFVDGVSKDQLIGFEALGNSDAFETATLELRLSQSGVLQRAVDQFGALSYTVQSGIGRNLRSSGGGDDDVFDLDD</sequence>